<dbReference type="Proteomes" id="UP000824166">
    <property type="component" value="Unassembled WGS sequence"/>
</dbReference>
<comment type="caution">
    <text evidence="2">The sequence shown here is derived from an EMBL/GenBank/DDBJ whole genome shotgun (WGS) entry which is preliminary data.</text>
</comment>
<protein>
    <recommendedName>
        <fullName evidence="1">PRTase-CE domain-containing protein</fullName>
    </recommendedName>
</protein>
<accession>A0ABS6IA14</accession>
<name>A0ABS6IA14_9MICC</name>
<proteinExistence type="predicted"/>
<reference evidence="2 3" key="1">
    <citation type="submission" date="2021-06" db="EMBL/GenBank/DDBJ databases">
        <authorList>
            <person name="Jeong J.W."/>
        </authorList>
    </citation>
    <scope>NUCLEOTIDE SEQUENCE [LARGE SCALE GENOMIC DNA]</scope>
    <source>
        <strain evidence="2 3">MMS21-TAE1-1</strain>
    </source>
</reference>
<dbReference type="RefSeq" id="WP_216926556.1">
    <property type="nucleotide sequence ID" value="NZ_JAHOPC010000014.1"/>
</dbReference>
<dbReference type="EMBL" id="JAHOPC010000014">
    <property type="protein sequence ID" value="MBU8868439.1"/>
    <property type="molecule type" value="Genomic_DNA"/>
</dbReference>
<evidence type="ECO:0000313" key="2">
    <source>
        <dbReference type="EMBL" id="MBU8868439.1"/>
    </source>
</evidence>
<evidence type="ECO:0000259" key="1">
    <source>
        <dbReference type="Pfam" id="PF24390"/>
    </source>
</evidence>
<evidence type="ECO:0000313" key="3">
    <source>
        <dbReference type="Proteomes" id="UP000824166"/>
    </source>
</evidence>
<gene>
    <name evidence="2" type="ORF">KSW38_19275</name>
</gene>
<keyword evidence="3" id="KW-1185">Reference proteome</keyword>
<sequence>MSKDILVSMTTTEDPVKTSLLTARTEFSKARIWPMQPMEIDPSGWLENFAPEDRHVAVALLDTFMFFNGEMTKTLLESALASLAAQPEYSDSPHKWESFLRRALITFPTGETPSPTDSGYMFVRIARQQFGFPESQIVDPQGAVVKVDASQEPVPVIFVDDIVGSGDQLIETWCRDYPLREGGFTSLNDQWEGGEIESVHVVAPIVTWAANQRLAEDYPYFGIGKAHILGPEYSAKNSRTVLVPEELRTDLTRVITKYSPKCGFSGKDAFGHNELALNIAFEHSFPDLSLPLLWSESSDWKPLRKRS</sequence>
<feature type="domain" description="PRTase-CE" evidence="1">
    <location>
        <begin position="44"/>
        <end position="306"/>
    </location>
</feature>
<dbReference type="Pfam" id="PF24390">
    <property type="entry name" value="PRTase-CE"/>
    <property type="match status" value="1"/>
</dbReference>
<dbReference type="InterPro" id="IPR056920">
    <property type="entry name" value="PRTase-CE"/>
</dbReference>
<organism evidence="2 3">
    <name type="scientific">Paenarthrobacter aromaticivorans</name>
    <dbReference type="NCBI Taxonomy" id="2849150"/>
    <lineage>
        <taxon>Bacteria</taxon>
        <taxon>Bacillati</taxon>
        <taxon>Actinomycetota</taxon>
        <taxon>Actinomycetes</taxon>
        <taxon>Micrococcales</taxon>
        <taxon>Micrococcaceae</taxon>
        <taxon>Paenarthrobacter</taxon>
    </lineage>
</organism>